<keyword evidence="1" id="KW-1133">Transmembrane helix</keyword>
<proteinExistence type="predicted"/>
<evidence type="ECO:0000313" key="3">
    <source>
        <dbReference type="Proteomes" id="UP000238523"/>
    </source>
</evidence>
<dbReference type="RefSeq" id="WP_105009425.1">
    <property type="nucleotide sequence ID" value="NZ_CP025014.1"/>
</dbReference>
<reference evidence="2 3" key="1">
    <citation type="submission" date="2017-11" db="EMBL/GenBank/DDBJ databases">
        <title>Complete genome of Rhizobium leguminosarum Norway, an ineffective micro-symbiont.</title>
        <authorList>
            <person name="Hoffrichter A."/>
            <person name="Liang J."/>
            <person name="Brachmann A."/>
            <person name="Marin M."/>
        </authorList>
    </citation>
    <scope>NUCLEOTIDE SEQUENCE [LARGE SCALE GENOMIC DNA]</scope>
    <source>
        <strain evidence="2 3">Norway</strain>
        <plasmid evidence="3">prln2</plasmid>
    </source>
</reference>
<feature type="transmembrane region" description="Helical" evidence="1">
    <location>
        <begin position="7"/>
        <end position="32"/>
    </location>
</feature>
<dbReference type="EMBL" id="CP025014">
    <property type="protein sequence ID" value="AUW46847.1"/>
    <property type="molecule type" value="Genomic_DNA"/>
</dbReference>
<sequence>MKTIWKVLFWIVIIGLGLPVLGILVTLVLSSFTDFGSGGSVQTQATLDGSPSSTSPPDDLSDALSFFSKLTEVQKDSVKDKYRGMLVEWTLPVWDVTKDGEKYIVQTSSDAPISIFCKVSAETAGAINRLETLAAGNPVTCKGLITGYTLGFVNISPAVLTE</sequence>
<geneLocation type="plasmid" evidence="3">
    <name>prln2</name>
</geneLocation>
<keyword evidence="2" id="KW-0614">Plasmid</keyword>
<accession>A0A2K9ZF07</accession>
<keyword evidence="1" id="KW-0812">Transmembrane</keyword>
<organism evidence="2 3">
    <name type="scientific">Rhizobium leguminosarum</name>
    <dbReference type="NCBI Taxonomy" id="384"/>
    <lineage>
        <taxon>Bacteria</taxon>
        <taxon>Pseudomonadati</taxon>
        <taxon>Pseudomonadota</taxon>
        <taxon>Alphaproteobacteria</taxon>
        <taxon>Hyphomicrobiales</taxon>
        <taxon>Rhizobiaceae</taxon>
        <taxon>Rhizobium/Agrobacterium group</taxon>
        <taxon>Rhizobium</taxon>
    </lineage>
</organism>
<evidence type="ECO:0000313" key="2">
    <source>
        <dbReference type="EMBL" id="AUW46847.1"/>
    </source>
</evidence>
<keyword evidence="1" id="KW-0472">Membrane</keyword>
<evidence type="ECO:0000256" key="1">
    <source>
        <dbReference type="SAM" id="Phobius"/>
    </source>
</evidence>
<protein>
    <submittedName>
        <fullName evidence="2">Uncharacterized protein</fullName>
    </submittedName>
</protein>
<dbReference type="Proteomes" id="UP000238523">
    <property type="component" value="Plasmid pRLN2"/>
</dbReference>
<gene>
    <name evidence="2" type="ORF">CUJ84_pRLN2000307</name>
</gene>
<dbReference type="AlphaFoldDB" id="A0A2K9ZF07"/>
<name>A0A2K9ZF07_RHILE</name>